<evidence type="ECO:0000256" key="1">
    <source>
        <dbReference type="ARBA" id="ARBA00022603"/>
    </source>
</evidence>
<name>A0A8J3E1W1_9PROT</name>
<dbReference type="SUPFAM" id="SSF53335">
    <property type="entry name" value="S-adenosyl-L-methionine-dependent methyltransferases"/>
    <property type="match status" value="1"/>
</dbReference>
<dbReference type="InterPro" id="IPR029063">
    <property type="entry name" value="SAM-dependent_MTases_sf"/>
</dbReference>
<dbReference type="InterPro" id="IPR016584">
    <property type="entry name" value="MeTrfase_VrtF"/>
</dbReference>
<gene>
    <name evidence="6" type="ORF">GCM10011611_05690</name>
</gene>
<dbReference type="Proteomes" id="UP000646365">
    <property type="component" value="Unassembled WGS sequence"/>
</dbReference>
<dbReference type="EMBL" id="BMJQ01000001">
    <property type="protein sequence ID" value="GGF03040.1"/>
    <property type="molecule type" value="Genomic_DNA"/>
</dbReference>
<evidence type="ECO:0000313" key="7">
    <source>
        <dbReference type="Proteomes" id="UP000646365"/>
    </source>
</evidence>
<comment type="caution">
    <text evidence="6">The sequence shown here is derived from an EMBL/GenBank/DDBJ whole genome shotgun (WGS) entry which is preliminary data.</text>
</comment>
<dbReference type="PANTHER" id="PTHR43464">
    <property type="entry name" value="METHYLTRANSFERASE"/>
    <property type="match status" value="1"/>
</dbReference>
<feature type="region of interest" description="Disordered" evidence="4">
    <location>
        <begin position="1"/>
        <end position="21"/>
    </location>
</feature>
<dbReference type="AlphaFoldDB" id="A0A8J3E1W1"/>
<evidence type="ECO:0000256" key="4">
    <source>
        <dbReference type="SAM" id="MobiDB-lite"/>
    </source>
</evidence>
<dbReference type="GO" id="GO:0008168">
    <property type="term" value="F:methyltransferase activity"/>
    <property type="evidence" value="ECO:0007669"/>
    <property type="project" value="UniProtKB-KW"/>
</dbReference>
<evidence type="ECO:0000259" key="5">
    <source>
        <dbReference type="Pfam" id="PF08242"/>
    </source>
</evidence>
<organism evidence="6 7">
    <name type="scientific">Aliidongia dinghuensis</name>
    <dbReference type="NCBI Taxonomy" id="1867774"/>
    <lineage>
        <taxon>Bacteria</taxon>
        <taxon>Pseudomonadati</taxon>
        <taxon>Pseudomonadota</taxon>
        <taxon>Alphaproteobacteria</taxon>
        <taxon>Rhodospirillales</taxon>
        <taxon>Dongiaceae</taxon>
        <taxon>Aliidongia</taxon>
    </lineage>
</organism>
<feature type="domain" description="Methyltransferase type 12" evidence="5">
    <location>
        <begin position="74"/>
        <end position="171"/>
    </location>
</feature>
<protein>
    <submittedName>
        <fullName evidence="6">Methyltransferase</fullName>
    </submittedName>
</protein>
<dbReference type="Gene3D" id="3.40.50.150">
    <property type="entry name" value="Vaccinia Virus protein VP39"/>
    <property type="match status" value="1"/>
</dbReference>
<accession>A0A8J3E1W1</accession>
<dbReference type="PIRSF" id="PIRSF011491">
    <property type="entry name" value="Mtase_YbcY_prd"/>
    <property type="match status" value="1"/>
</dbReference>
<sequence>MRPDACEPFMPNDLPHSDDLPAHTDLPDSAAIYNPLVLRLYDLWVTRFSNRFAWRCPAARQIAHYRAHLADRHLDVGVGTGFYLQWAGEFGARQVALLDPNPDCLATARARLGQVPATVYRQDALDPLVVPEPPFGSIGLSYLLHCLPGPMARKAAIFDNLRPLLAPGGTLFGSTILGDGAGHNPLGRKLMAVYNAKGIFGNAEDTLQALDRELSHRFATVRIEQVGVVALFSAAGPKA</sequence>
<keyword evidence="7" id="KW-1185">Reference proteome</keyword>
<evidence type="ECO:0000256" key="3">
    <source>
        <dbReference type="ARBA" id="ARBA00022691"/>
    </source>
</evidence>
<dbReference type="Pfam" id="PF08242">
    <property type="entry name" value="Methyltransf_12"/>
    <property type="match status" value="1"/>
</dbReference>
<dbReference type="GO" id="GO:0032259">
    <property type="term" value="P:methylation"/>
    <property type="evidence" value="ECO:0007669"/>
    <property type="project" value="UniProtKB-KW"/>
</dbReference>
<proteinExistence type="predicted"/>
<keyword evidence="1 6" id="KW-0489">Methyltransferase</keyword>
<reference evidence="6" key="1">
    <citation type="journal article" date="2014" name="Int. J. Syst. Evol. Microbiol.">
        <title>Complete genome sequence of Corynebacterium casei LMG S-19264T (=DSM 44701T), isolated from a smear-ripened cheese.</title>
        <authorList>
            <consortium name="US DOE Joint Genome Institute (JGI-PGF)"/>
            <person name="Walter F."/>
            <person name="Albersmeier A."/>
            <person name="Kalinowski J."/>
            <person name="Ruckert C."/>
        </authorList>
    </citation>
    <scope>NUCLEOTIDE SEQUENCE</scope>
    <source>
        <strain evidence="6">CGMCC 1.15725</strain>
    </source>
</reference>
<reference evidence="6" key="2">
    <citation type="submission" date="2020-09" db="EMBL/GenBank/DDBJ databases">
        <authorList>
            <person name="Sun Q."/>
            <person name="Zhou Y."/>
        </authorList>
    </citation>
    <scope>NUCLEOTIDE SEQUENCE</scope>
    <source>
        <strain evidence="6">CGMCC 1.15725</strain>
    </source>
</reference>
<dbReference type="InterPro" id="IPR013217">
    <property type="entry name" value="Methyltransf_12"/>
</dbReference>
<evidence type="ECO:0000256" key="2">
    <source>
        <dbReference type="ARBA" id="ARBA00022679"/>
    </source>
</evidence>
<evidence type="ECO:0000313" key="6">
    <source>
        <dbReference type="EMBL" id="GGF03040.1"/>
    </source>
</evidence>
<keyword evidence="2" id="KW-0808">Transferase</keyword>
<dbReference type="PANTHER" id="PTHR43464:SF19">
    <property type="entry name" value="UBIQUINONE BIOSYNTHESIS O-METHYLTRANSFERASE, MITOCHONDRIAL"/>
    <property type="match status" value="1"/>
</dbReference>
<dbReference type="CDD" id="cd02440">
    <property type="entry name" value="AdoMet_MTases"/>
    <property type="match status" value="1"/>
</dbReference>
<keyword evidence="3" id="KW-0949">S-adenosyl-L-methionine</keyword>